<sequence>MDDDSASFDPTIGRRIRAARVWRKMDQQVLAGLAGYSQGYLSKIERGLVPVDKRATVEAFARALEVSPGDLTGAGTFLVAGASDENAALAPLRLALADVEFGEELDGPVAPWPEIQQDLAALDAMRLIADYRQLTALLPSLVRNLHASAAGPHRQEALIGLTECYTAARAAAKNLGAPDLAQVAARHLRDVTANLDGLEWEGLAAWGRANAISSSARSRSYVIATKAADQLTPGLDQPAVAEMYGMLHLAAALASTVAASDYAQADAHLREAEETAKRPGVGSVNFGRQAFGAGNVAMWRTTLAVEAGDGGRAAEIAARIDPATLAPSRSRRADWHIDVGRGLAMERRDEEALVEFRAARRVAPQLAHANPWLRETVTNMYERARGEEIRRDLRGFAYWLGIGRSG</sequence>
<evidence type="ECO:0000313" key="2">
    <source>
        <dbReference type="EMBL" id="TQM01665.1"/>
    </source>
</evidence>
<dbReference type="EMBL" id="VFPA01000009">
    <property type="protein sequence ID" value="TQM01665.1"/>
    <property type="molecule type" value="Genomic_DNA"/>
</dbReference>
<dbReference type="SMART" id="SM00530">
    <property type="entry name" value="HTH_XRE"/>
    <property type="match status" value="1"/>
</dbReference>
<dbReference type="GO" id="GO:0003677">
    <property type="term" value="F:DNA binding"/>
    <property type="evidence" value="ECO:0007669"/>
    <property type="project" value="InterPro"/>
</dbReference>
<feature type="domain" description="HTH cro/C1-type" evidence="1">
    <location>
        <begin position="16"/>
        <end position="71"/>
    </location>
</feature>
<dbReference type="AlphaFoldDB" id="A0A543CX27"/>
<dbReference type="InterPro" id="IPR001387">
    <property type="entry name" value="Cro/C1-type_HTH"/>
</dbReference>
<dbReference type="CDD" id="cd00093">
    <property type="entry name" value="HTH_XRE"/>
    <property type="match status" value="1"/>
</dbReference>
<gene>
    <name evidence="2" type="ORF">FB558_8566</name>
</gene>
<dbReference type="OrthoDB" id="4516646at2"/>
<reference evidence="2 3" key="1">
    <citation type="submission" date="2019-06" db="EMBL/GenBank/DDBJ databases">
        <title>Sequencing the genomes of 1000 actinobacteria strains.</title>
        <authorList>
            <person name="Klenk H.-P."/>
        </authorList>
    </citation>
    <scope>NUCLEOTIDE SEQUENCE [LARGE SCALE GENOMIC DNA]</scope>
    <source>
        <strain evidence="2 3">DSM 45301</strain>
    </source>
</reference>
<comment type="caution">
    <text evidence="2">The sequence shown here is derived from an EMBL/GenBank/DDBJ whole genome shotgun (WGS) entry which is preliminary data.</text>
</comment>
<evidence type="ECO:0000313" key="3">
    <source>
        <dbReference type="Proteomes" id="UP000315677"/>
    </source>
</evidence>
<dbReference type="Gene3D" id="1.10.260.40">
    <property type="entry name" value="lambda repressor-like DNA-binding domains"/>
    <property type="match status" value="1"/>
</dbReference>
<dbReference type="InterPro" id="IPR010982">
    <property type="entry name" value="Lambda_DNA-bd_dom_sf"/>
</dbReference>
<proteinExistence type="predicted"/>
<accession>A0A543CX27</accession>
<keyword evidence="3" id="KW-1185">Reference proteome</keyword>
<organism evidence="2 3">
    <name type="scientific">Pseudonocardia kunmingensis</name>
    <dbReference type="NCBI Taxonomy" id="630975"/>
    <lineage>
        <taxon>Bacteria</taxon>
        <taxon>Bacillati</taxon>
        <taxon>Actinomycetota</taxon>
        <taxon>Actinomycetes</taxon>
        <taxon>Pseudonocardiales</taxon>
        <taxon>Pseudonocardiaceae</taxon>
        <taxon>Pseudonocardia</taxon>
    </lineage>
</organism>
<dbReference type="Proteomes" id="UP000315677">
    <property type="component" value="Unassembled WGS sequence"/>
</dbReference>
<name>A0A543CX27_9PSEU</name>
<dbReference type="Pfam" id="PF13560">
    <property type="entry name" value="HTH_31"/>
    <property type="match status" value="1"/>
</dbReference>
<dbReference type="RefSeq" id="WP_142065296.1">
    <property type="nucleotide sequence ID" value="NZ_VFPA01000009.1"/>
</dbReference>
<dbReference type="SUPFAM" id="SSF47413">
    <property type="entry name" value="lambda repressor-like DNA-binding domains"/>
    <property type="match status" value="1"/>
</dbReference>
<protein>
    <submittedName>
        <fullName evidence="2">Transcriptional regulator with XRE-family HTH domain</fullName>
    </submittedName>
</protein>
<dbReference type="PROSITE" id="PS50943">
    <property type="entry name" value="HTH_CROC1"/>
    <property type="match status" value="1"/>
</dbReference>
<evidence type="ECO:0000259" key="1">
    <source>
        <dbReference type="PROSITE" id="PS50943"/>
    </source>
</evidence>